<gene>
    <name evidence="2" type="ORF">SAMN05216326_1359</name>
</gene>
<protein>
    <submittedName>
        <fullName evidence="2">Nicotinamide-nucleotide amidase</fullName>
    </submittedName>
</protein>
<dbReference type="NCBIfam" id="TIGR00199">
    <property type="entry name" value="PncC_domain"/>
    <property type="match status" value="1"/>
</dbReference>
<dbReference type="InterPro" id="IPR008136">
    <property type="entry name" value="CinA_C"/>
</dbReference>
<evidence type="ECO:0000313" key="2">
    <source>
        <dbReference type="EMBL" id="SET54401.1"/>
    </source>
</evidence>
<dbReference type="AlphaFoldDB" id="A0A1I0F8A9"/>
<dbReference type="RefSeq" id="WP_090661050.1">
    <property type="nucleotide sequence ID" value="NZ_FOIA01000035.1"/>
</dbReference>
<evidence type="ECO:0000313" key="3">
    <source>
        <dbReference type="Proteomes" id="UP000199345"/>
    </source>
</evidence>
<sequence>MSIGYVQPDDNEHVIIHLAAKVGESLQQRGLFLVSAESCTGGWLGQAVTAIAGSSAWYERGFITYSNLSKNELLNVSLDTLSEFGAVSEETAKDMAIGAQKNSHAQISVAITGIAGPDGGSKAKPVGTVCFAWLQKNDVLISKTCIFKGDRESIRRQSVIKALNGILDLLSKQLN</sequence>
<accession>A0A1I0F8A9</accession>
<dbReference type="SUPFAM" id="SSF142433">
    <property type="entry name" value="CinA-like"/>
    <property type="match status" value="1"/>
</dbReference>
<dbReference type="Proteomes" id="UP000199345">
    <property type="component" value="Unassembled WGS sequence"/>
</dbReference>
<dbReference type="EMBL" id="FOIA01000035">
    <property type="protein sequence ID" value="SET54401.1"/>
    <property type="molecule type" value="Genomic_DNA"/>
</dbReference>
<dbReference type="InterPro" id="IPR036653">
    <property type="entry name" value="CinA-like_C"/>
</dbReference>
<dbReference type="Pfam" id="PF02464">
    <property type="entry name" value="CinA"/>
    <property type="match status" value="1"/>
</dbReference>
<organism evidence="2 3">
    <name type="scientific">Nitrosomonas marina</name>
    <dbReference type="NCBI Taxonomy" id="917"/>
    <lineage>
        <taxon>Bacteria</taxon>
        <taxon>Pseudomonadati</taxon>
        <taxon>Pseudomonadota</taxon>
        <taxon>Betaproteobacteria</taxon>
        <taxon>Nitrosomonadales</taxon>
        <taxon>Nitrosomonadaceae</taxon>
        <taxon>Nitrosomonas</taxon>
    </lineage>
</organism>
<name>A0A1I0F8A9_9PROT</name>
<keyword evidence="3" id="KW-1185">Reference proteome</keyword>
<proteinExistence type="predicted"/>
<reference evidence="3" key="1">
    <citation type="submission" date="2016-10" db="EMBL/GenBank/DDBJ databases">
        <authorList>
            <person name="Varghese N."/>
            <person name="Submissions S."/>
        </authorList>
    </citation>
    <scope>NUCLEOTIDE SEQUENCE [LARGE SCALE GENOMIC DNA]</scope>
    <source>
        <strain evidence="3">Nm71</strain>
    </source>
</reference>
<evidence type="ECO:0000259" key="1">
    <source>
        <dbReference type="Pfam" id="PF02464"/>
    </source>
</evidence>
<dbReference type="OrthoDB" id="9801454at2"/>
<dbReference type="Gene3D" id="3.90.950.20">
    <property type="entry name" value="CinA-like"/>
    <property type="match status" value="1"/>
</dbReference>
<feature type="domain" description="CinA C-terminal" evidence="1">
    <location>
        <begin position="17"/>
        <end position="169"/>
    </location>
</feature>